<dbReference type="Proteomes" id="UP000653631">
    <property type="component" value="Unassembled WGS sequence"/>
</dbReference>
<reference evidence="1 2" key="1">
    <citation type="submission" date="2021-01" db="EMBL/GenBank/DDBJ databases">
        <title>Development of a method for detection of lactic acid bacteria that cause putrefactive shochu mash.</title>
        <authorList>
            <person name="Takashita H."/>
            <person name="Fujihara E."/>
            <person name="Takayama K."/>
            <person name="Yamamoto H."/>
            <person name="Mizutani M."/>
            <person name="Kajiwara Y."/>
        </authorList>
    </citation>
    <scope>NUCLEOTIDE SEQUENCE [LARGE SCALE GENOMIC DNA]</scope>
    <source>
        <strain evidence="1 2">01-B1</strain>
    </source>
</reference>
<protein>
    <submittedName>
        <fullName evidence="1">Uncharacterized protein</fullName>
    </submittedName>
</protein>
<organism evidence="1 2">
    <name type="scientific">Limosilactobacillus fermentum</name>
    <name type="common">Lactobacillus fermentum</name>
    <dbReference type="NCBI Taxonomy" id="1613"/>
    <lineage>
        <taxon>Bacteria</taxon>
        <taxon>Bacillati</taxon>
        <taxon>Bacillota</taxon>
        <taxon>Bacilli</taxon>
        <taxon>Lactobacillales</taxon>
        <taxon>Lactobacillaceae</taxon>
        <taxon>Limosilactobacillus</taxon>
    </lineage>
</organism>
<sequence length="128" mass="14718">MKRAVMGTIKVIPVDIFKMPRGITLTNFGYQTITIGQLDYSLRFPIVTPDAIVEIKDRLRHNQAAYLSHLTVAEIISKIDQAVNLWTHPDYPQRRLAMKLLPQITGYNAETVELEIKRFIRGYYPLSS</sequence>
<comment type="caution">
    <text evidence="1">The sequence shown here is derived from an EMBL/GenBank/DDBJ whole genome shotgun (WGS) entry which is preliminary data.</text>
</comment>
<dbReference type="AlphaFoldDB" id="A0ABD0AMB6"/>
<accession>A0ABD0AMB6</accession>
<dbReference type="RefSeq" id="WP_099032564.1">
    <property type="nucleotide sequence ID" value="NZ_BOLH01000010.1"/>
</dbReference>
<name>A0ABD0AMB6_LIMFE</name>
<gene>
    <name evidence="1" type="ORF">LF01B1_11420</name>
</gene>
<evidence type="ECO:0000313" key="1">
    <source>
        <dbReference type="EMBL" id="GIC72127.1"/>
    </source>
</evidence>
<dbReference type="EMBL" id="BOLH01000010">
    <property type="protein sequence ID" value="GIC72127.1"/>
    <property type="molecule type" value="Genomic_DNA"/>
</dbReference>
<evidence type="ECO:0000313" key="2">
    <source>
        <dbReference type="Proteomes" id="UP000653631"/>
    </source>
</evidence>
<proteinExistence type="predicted"/>